<organism evidence="2 3">
    <name type="scientific">Periweissella cryptocerci</name>
    <dbReference type="NCBI Taxonomy" id="2506420"/>
    <lineage>
        <taxon>Bacteria</taxon>
        <taxon>Bacillati</taxon>
        <taxon>Bacillota</taxon>
        <taxon>Bacilli</taxon>
        <taxon>Lactobacillales</taxon>
        <taxon>Lactobacillaceae</taxon>
        <taxon>Periweissella</taxon>
    </lineage>
</organism>
<gene>
    <name evidence="2" type="ORF">EQG49_01665</name>
</gene>
<accession>A0A4P6YRI5</accession>
<name>A0A4P6YRI5_9LACO</name>
<evidence type="ECO:0000313" key="3">
    <source>
        <dbReference type="Proteomes" id="UP000292886"/>
    </source>
</evidence>
<dbReference type="KEGG" id="wei:EQG49_01665"/>
<protein>
    <submittedName>
        <fullName evidence="2">Uncharacterized protein</fullName>
    </submittedName>
</protein>
<proteinExistence type="predicted"/>
<dbReference type="RefSeq" id="WP_133362337.1">
    <property type="nucleotide sequence ID" value="NZ_CP037940.1"/>
</dbReference>
<dbReference type="Proteomes" id="UP000292886">
    <property type="component" value="Chromosome"/>
</dbReference>
<dbReference type="OrthoDB" id="2285054at2"/>
<dbReference type="EMBL" id="CP037940">
    <property type="protein sequence ID" value="QBO35257.1"/>
    <property type="molecule type" value="Genomic_DNA"/>
</dbReference>
<keyword evidence="3" id="KW-1185">Reference proteome</keyword>
<feature type="chain" id="PRO_5039443829" evidence="1">
    <location>
        <begin position="24"/>
        <end position="190"/>
    </location>
</feature>
<keyword evidence="1" id="KW-0732">Signal</keyword>
<reference evidence="3" key="1">
    <citation type="submission" date="2019-03" db="EMBL/GenBank/DDBJ databases">
        <title>Weissella sp. 26KH-42 Genome sequencing.</title>
        <authorList>
            <person name="Heo J."/>
            <person name="Kim S.-J."/>
            <person name="Kim J.-S."/>
            <person name="Hong S.-B."/>
            <person name="Kwon S.-W."/>
        </authorList>
    </citation>
    <scope>NUCLEOTIDE SEQUENCE [LARGE SCALE GENOMIC DNA]</scope>
    <source>
        <strain evidence="3">26KH-42</strain>
    </source>
</reference>
<dbReference type="AlphaFoldDB" id="A0A4P6YRI5"/>
<evidence type="ECO:0000256" key="1">
    <source>
        <dbReference type="SAM" id="SignalP"/>
    </source>
</evidence>
<sequence length="190" mass="21368">MKINIVVKVIMTTLLTITLSSIAVTSVSANSDGHDSTPKSMRGTWYSWVPKSEDDNGGLYKDEVPAKLWFINEQGYNVVSCWREKFHGKTGYSIGGGASTHQGMNVLTKVKVSGKYYKVVVSYTTYQLGDNGNGSIQYNFRNKSIAKKYGKKHAFGYGNDYGNKNAQTKKKMKKVIIKYFGKKQYVDWLQ</sequence>
<evidence type="ECO:0000313" key="2">
    <source>
        <dbReference type="EMBL" id="QBO35257.1"/>
    </source>
</evidence>
<feature type="signal peptide" evidence="1">
    <location>
        <begin position="1"/>
        <end position="23"/>
    </location>
</feature>